<accession>A0A6A5CAX1</accession>
<feature type="transmembrane region" description="Helical" evidence="2">
    <location>
        <begin position="39"/>
        <end position="58"/>
    </location>
</feature>
<evidence type="ECO:0000256" key="2">
    <source>
        <dbReference type="SAM" id="Phobius"/>
    </source>
</evidence>
<name>A0A6A5CAX1_NAEFO</name>
<feature type="transmembrane region" description="Helical" evidence="2">
    <location>
        <begin position="146"/>
        <end position="167"/>
    </location>
</feature>
<proteinExistence type="predicted"/>
<feature type="transmembrane region" description="Helical" evidence="2">
    <location>
        <begin position="295"/>
        <end position="322"/>
    </location>
</feature>
<feature type="transmembrane region" description="Helical" evidence="2">
    <location>
        <begin position="342"/>
        <end position="362"/>
    </location>
</feature>
<feature type="transmembrane region" description="Helical" evidence="2">
    <location>
        <begin position="432"/>
        <end position="456"/>
    </location>
</feature>
<feature type="compositionally biased region" description="Basic residues" evidence="1">
    <location>
        <begin position="1"/>
        <end position="14"/>
    </location>
</feature>
<protein>
    <submittedName>
        <fullName evidence="3">Uncharacterized protein</fullName>
    </submittedName>
</protein>
<dbReference type="GeneID" id="68117982"/>
<keyword evidence="2" id="KW-1133">Transmembrane helix</keyword>
<keyword evidence="2" id="KW-0812">Transmembrane</keyword>
<organism evidence="3 4">
    <name type="scientific">Naegleria fowleri</name>
    <name type="common">Brain eating amoeba</name>
    <dbReference type="NCBI Taxonomy" id="5763"/>
    <lineage>
        <taxon>Eukaryota</taxon>
        <taxon>Discoba</taxon>
        <taxon>Heterolobosea</taxon>
        <taxon>Tetramitia</taxon>
        <taxon>Eutetramitia</taxon>
        <taxon>Vahlkampfiidae</taxon>
        <taxon>Naegleria</taxon>
    </lineage>
</organism>
<keyword evidence="2" id="KW-0472">Membrane</keyword>
<dbReference type="OMA" id="IWTAVSQ"/>
<evidence type="ECO:0000313" key="4">
    <source>
        <dbReference type="Proteomes" id="UP000444721"/>
    </source>
</evidence>
<feature type="compositionally biased region" description="Low complexity" evidence="1">
    <location>
        <begin position="15"/>
        <end position="29"/>
    </location>
</feature>
<gene>
    <name evidence="3" type="ORF">FDP41_010767</name>
</gene>
<feature type="transmembrane region" description="Helical" evidence="2">
    <location>
        <begin position="188"/>
        <end position="207"/>
    </location>
</feature>
<feature type="transmembrane region" description="Helical" evidence="2">
    <location>
        <begin position="219"/>
        <end position="240"/>
    </location>
</feature>
<feature type="transmembrane region" description="Helical" evidence="2">
    <location>
        <begin position="397"/>
        <end position="420"/>
    </location>
</feature>
<reference evidence="3 4" key="1">
    <citation type="journal article" date="2019" name="Sci. Rep.">
        <title>Nanopore sequencing improves the draft genome of the human pathogenic amoeba Naegleria fowleri.</title>
        <authorList>
            <person name="Liechti N."/>
            <person name="Schurch N."/>
            <person name="Bruggmann R."/>
            <person name="Wittwer M."/>
        </authorList>
    </citation>
    <scope>NUCLEOTIDE SEQUENCE [LARGE SCALE GENOMIC DNA]</scope>
    <source>
        <strain evidence="3 4">ATCC 30894</strain>
    </source>
</reference>
<comment type="caution">
    <text evidence="3">The sequence shown here is derived from an EMBL/GenBank/DDBJ whole genome shotgun (WGS) entry which is preliminary data.</text>
</comment>
<dbReference type="AlphaFoldDB" id="A0A6A5CAX1"/>
<keyword evidence="4" id="KW-1185">Reference proteome</keyword>
<evidence type="ECO:0000256" key="1">
    <source>
        <dbReference type="SAM" id="MobiDB-lite"/>
    </source>
</evidence>
<dbReference type="Proteomes" id="UP000444721">
    <property type="component" value="Unassembled WGS sequence"/>
</dbReference>
<evidence type="ECO:0000313" key="3">
    <source>
        <dbReference type="EMBL" id="KAF0982788.1"/>
    </source>
</evidence>
<dbReference type="VEuPathDB" id="AmoebaDB:FDP41_010767"/>
<sequence length="481" mass="55177">MSKRAGSKLHHHLHLSFSPSPNQPSVSSSPLQQRHFHHLFLFCISIILFSLLPKPIAVADDSSFHMLNVFAMSDSMMPIPEKMTAISKSNSIMNSPLNLVRGVIISNYSVMDDLDFAFHLPICPSALYLNPNIGRYDVLVQAPSTFSLYIVIAVMSLLFASIVFSSYNSVFLPHLKKRIRTSAISNTLWIVYFLLVSLRAVLNAVHFGKPTELKRDSRFLYAMTICGMMMHSLSALFLTLSLNYQRKYRSGFSLSKDKSYRAILHSQIAEEREEERMRSTFQRNTSWIRTYGARIFWTIFSFEAFATLCFVFSIIAILLRALHSNNLQNVEIYKWLQFSALLFQRVPIAIISTLIIFSGLFAKLFSKKSRMNPHYSTSSEFTSGSNTNGGPTILTRLLILLALLLNIPNDIPLSYWNYFIYGTSLENFPKCLFHFASIFDCILLLFFFSLVLWLFVMIIEFRRYRKETVEAALSDTVENFE</sequence>
<dbReference type="VEuPathDB" id="AmoebaDB:NF0024140"/>
<dbReference type="RefSeq" id="XP_044567501.1">
    <property type="nucleotide sequence ID" value="XM_044701100.1"/>
</dbReference>
<feature type="region of interest" description="Disordered" evidence="1">
    <location>
        <begin position="1"/>
        <end position="29"/>
    </location>
</feature>
<dbReference type="OrthoDB" id="2162024at2759"/>
<dbReference type="VEuPathDB" id="AmoebaDB:NfTy_014560"/>
<dbReference type="EMBL" id="VFQX01000007">
    <property type="protein sequence ID" value="KAF0982788.1"/>
    <property type="molecule type" value="Genomic_DNA"/>
</dbReference>